<protein>
    <recommendedName>
        <fullName evidence="6">Pseudouridylate synthase RPUSD2</fullName>
    </recommendedName>
    <alternativeName>
        <fullName evidence="7">RNA pseudouridylate synthase domain-containing protein 2</fullName>
    </alternativeName>
</protein>
<dbReference type="PROSITE" id="PS01129">
    <property type="entry name" value="PSI_RLU"/>
    <property type="match status" value="1"/>
</dbReference>
<dbReference type="InterPro" id="IPR006224">
    <property type="entry name" value="PsdUridine_synth_RluA-like_CS"/>
</dbReference>
<dbReference type="FunFam" id="3.30.2350.10:FF:000010">
    <property type="entry name" value="RNA pseudouridine synthase domain-containing 2"/>
    <property type="match status" value="1"/>
</dbReference>
<dbReference type="CDD" id="cd02557">
    <property type="entry name" value="PseudoU_synth_ScRIB2"/>
    <property type="match status" value="1"/>
</dbReference>
<dbReference type="InParanoid" id="B4LVB6"/>
<evidence type="ECO:0000259" key="9">
    <source>
        <dbReference type="Pfam" id="PF00849"/>
    </source>
</evidence>
<evidence type="ECO:0000256" key="1">
    <source>
        <dbReference type="ARBA" id="ARBA00010876"/>
    </source>
</evidence>
<dbReference type="InterPro" id="IPR006225">
    <property type="entry name" value="PsdUridine_synth_RluC/D"/>
</dbReference>
<evidence type="ECO:0000313" key="11">
    <source>
        <dbReference type="Proteomes" id="UP000008792"/>
    </source>
</evidence>
<dbReference type="GO" id="GO:0003723">
    <property type="term" value="F:RNA binding"/>
    <property type="evidence" value="ECO:0007669"/>
    <property type="project" value="InterPro"/>
</dbReference>
<dbReference type="InterPro" id="IPR020103">
    <property type="entry name" value="PsdUridine_synth_cat_dom_sf"/>
</dbReference>
<name>B4LVB6_DROVI</name>
<evidence type="ECO:0000256" key="4">
    <source>
        <dbReference type="ARBA" id="ARBA00023235"/>
    </source>
</evidence>
<feature type="domain" description="Pseudouridine synthase RsuA/RluA-like" evidence="9">
    <location>
        <begin position="276"/>
        <end position="422"/>
    </location>
</feature>
<dbReference type="HOGENOM" id="CLU_016902_12_5_1"/>
<dbReference type="PANTHER" id="PTHR21600:SF40">
    <property type="entry name" value="PSEUDOURIDYLATE SYNTHASE RPUSD2"/>
    <property type="match status" value="1"/>
</dbReference>
<comment type="similarity">
    <text evidence="1">Belongs to the pseudouridine synthase RluA family.</text>
</comment>
<dbReference type="InterPro" id="IPR006145">
    <property type="entry name" value="PsdUridine_synth_RsuA/RluA"/>
</dbReference>
<evidence type="ECO:0000313" key="10">
    <source>
        <dbReference type="EMBL" id="EDW63295.2"/>
    </source>
</evidence>
<dbReference type="InterPro" id="IPR050188">
    <property type="entry name" value="RluA_PseudoU_synthase"/>
</dbReference>
<evidence type="ECO:0000256" key="8">
    <source>
        <dbReference type="PIRSR" id="PIRSR606225-1"/>
    </source>
</evidence>
<sequence>MKYLRYADNTIRLCYNLFITRRLLNAQIKVNKVNNTFWCWPTMTLPKIVRHVQTQHGDDSVDVENIFLFRANVNCTRAEAPAAEVAGGSSTNVAEIGAESDVKSEENNSINGVWTYEASEDGGSQLATIAEASPVQLPEKRKAPIGAETIECKKPKLETKDPKLIRPGFSEERYDETSYYIENGLRKVYPYSFTFTTFTKGRWVGEGILDVFSREFRAHPAEEYKRSIEAGTLTVNYEKVPIDYKLKHNDLLANTVHRHEVPVTSQPITIVHMDEDILVVNKPASIPVHPCGRYRHNTVIFILAKEFNLKNLRTIHRIDRLTSGLLLFGRNSEKARQMEQQIRNRQVQKEYICCVEGQFPDGIIECNEPIEVVSYKIGVCKVSPKGKDCKTTFKRIAQAGDYSIVQCKPLTGRMHQIRVHLQYLGYPIVNDPLYNHEVFGPLKGRGGDTGGKSDDQLINDLIAIHNAENWLGIDEEVAITGTIKNPAIAVASPSPTNQSGSQAVIKSTPEAKITISTQTGHESADLRFDASKVTADPLCSECKMNYRDPKPEDLIMYLHAWKYKGVGWEYTTELPSWASIDQDNCLLSLRNRRC</sequence>
<keyword evidence="3" id="KW-0507">mRNA processing</keyword>
<dbReference type="EMBL" id="CH940649">
    <property type="protein sequence ID" value="EDW63295.2"/>
    <property type="molecule type" value="Genomic_DNA"/>
</dbReference>
<dbReference type="GO" id="GO:0000455">
    <property type="term" value="P:enzyme-directed rRNA pseudouridine synthesis"/>
    <property type="evidence" value="ECO:0007669"/>
    <property type="project" value="TreeGrafter"/>
</dbReference>
<dbReference type="GO" id="GO:0006397">
    <property type="term" value="P:mRNA processing"/>
    <property type="evidence" value="ECO:0007669"/>
    <property type="project" value="UniProtKB-KW"/>
</dbReference>
<accession>B4LVB6</accession>
<reference evidence="10 11" key="1">
    <citation type="journal article" date="2007" name="Nature">
        <title>Evolution of genes and genomes on the Drosophila phylogeny.</title>
        <authorList>
            <consortium name="Drosophila 12 Genomes Consortium"/>
            <person name="Clark A.G."/>
            <person name="Eisen M.B."/>
            <person name="Smith D.R."/>
            <person name="Bergman C.M."/>
            <person name="Oliver B."/>
            <person name="Markow T.A."/>
            <person name="Kaufman T.C."/>
            <person name="Kellis M."/>
            <person name="Gelbart W."/>
            <person name="Iyer V.N."/>
            <person name="Pollard D.A."/>
            <person name="Sackton T.B."/>
            <person name="Larracuente A.M."/>
            <person name="Singh N.D."/>
            <person name="Abad J.P."/>
            <person name="Abt D.N."/>
            <person name="Adryan B."/>
            <person name="Aguade M."/>
            <person name="Akashi H."/>
            <person name="Anderson W.W."/>
            <person name="Aquadro C.F."/>
            <person name="Ardell D.H."/>
            <person name="Arguello R."/>
            <person name="Artieri C.G."/>
            <person name="Barbash D.A."/>
            <person name="Barker D."/>
            <person name="Barsanti P."/>
            <person name="Batterham P."/>
            <person name="Batzoglou S."/>
            <person name="Begun D."/>
            <person name="Bhutkar A."/>
            <person name="Blanco E."/>
            <person name="Bosak S.A."/>
            <person name="Bradley R.K."/>
            <person name="Brand A.D."/>
            <person name="Brent M.R."/>
            <person name="Brooks A.N."/>
            <person name="Brown R.H."/>
            <person name="Butlin R.K."/>
            <person name="Caggese C."/>
            <person name="Calvi B.R."/>
            <person name="Bernardo de Carvalho A."/>
            <person name="Caspi A."/>
            <person name="Castrezana S."/>
            <person name="Celniker S.E."/>
            <person name="Chang J.L."/>
            <person name="Chapple C."/>
            <person name="Chatterji S."/>
            <person name="Chinwalla A."/>
            <person name="Civetta A."/>
            <person name="Clifton S.W."/>
            <person name="Comeron J.M."/>
            <person name="Costello J.C."/>
            <person name="Coyne J.A."/>
            <person name="Daub J."/>
            <person name="David R.G."/>
            <person name="Delcher A.L."/>
            <person name="Delehaunty K."/>
            <person name="Do C.B."/>
            <person name="Ebling H."/>
            <person name="Edwards K."/>
            <person name="Eickbush T."/>
            <person name="Evans J.D."/>
            <person name="Filipski A."/>
            <person name="Findeiss S."/>
            <person name="Freyhult E."/>
            <person name="Fulton L."/>
            <person name="Fulton R."/>
            <person name="Garcia A.C."/>
            <person name="Gardiner A."/>
            <person name="Garfield D.A."/>
            <person name="Garvin B.E."/>
            <person name="Gibson G."/>
            <person name="Gilbert D."/>
            <person name="Gnerre S."/>
            <person name="Godfrey J."/>
            <person name="Good R."/>
            <person name="Gotea V."/>
            <person name="Gravely B."/>
            <person name="Greenberg A.J."/>
            <person name="Griffiths-Jones S."/>
            <person name="Gross S."/>
            <person name="Guigo R."/>
            <person name="Gustafson E.A."/>
            <person name="Haerty W."/>
            <person name="Hahn M.W."/>
            <person name="Halligan D.L."/>
            <person name="Halpern A.L."/>
            <person name="Halter G.M."/>
            <person name="Han M.V."/>
            <person name="Heger A."/>
            <person name="Hillier L."/>
            <person name="Hinrichs A.S."/>
            <person name="Holmes I."/>
            <person name="Hoskins R.A."/>
            <person name="Hubisz M.J."/>
            <person name="Hultmark D."/>
            <person name="Huntley M.A."/>
            <person name="Jaffe D.B."/>
            <person name="Jagadeeshan S."/>
            <person name="Jeck W.R."/>
            <person name="Johnson J."/>
            <person name="Jones C.D."/>
            <person name="Jordan W.C."/>
            <person name="Karpen G.H."/>
            <person name="Kataoka E."/>
            <person name="Keightley P.D."/>
            <person name="Kheradpour P."/>
            <person name="Kirkness E.F."/>
            <person name="Koerich L.B."/>
            <person name="Kristiansen K."/>
            <person name="Kudrna D."/>
            <person name="Kulathinal R.J."/>
            <person name="Kumar S."/>
            <person name="Kwok R."/>
            <person name="Lander E."/>
            <person name="Langley C.H."/>
            <person name="Lapoint R."/>
            <person name="Lazzaro B.P."/>
            <person name="Lee S.J."/>
            <person name="Levesque L."/>
            <person name="Li R."/>
            <person name="Lin C.F."/>
            <person name="Lin M.F."/>
            <person name="Lindblad-Toh K."/>
            <person name="Llopart A."/>
            <person name="Long M."/>
            <person name="Low L."/>
            <person name="Lozovsky E."/>
            <person name="Lu J."/>
            <person name="Luo M."/>
            <person name="Machado C.A."/>
            <person name="Makalowski W."/>
            <person name="Marzo M."/>
            <person name="Matsuda M."/>
            <person name="Matzkin L."/>
            <person name="McAllister B."/>
            <person name="McBride C.S."/>
            <person name="McKernan B."/>
            <person name="McKernan K."/>
            <person name="Mendez-Lago M."/>
            <person name="Minx P."/>
            <person name="Mollenhauer M.U."/>
            <person name="Montooth K."/>
            <person name="Mount S.M."/>
            <person name="Mu X."/>
            <person name="Myers E."/>
            <person name="Negre B."/>
            <person name="Newfeld S."/>
            <person name="Nielsen R."/>
            <person name="Noor M.A."/>
            <person name="O'Grady P."/>
            <person name="Pachter L."/>
            <person name="Papaceit M."/>
            <person name="Parisi M.J."/>
            <person name="Parisi M."/>
            <person name="Parts L."/>
            <person name="Pedersen J.S."/>
            <person name="Pesole G."/>
            <person name="Phillippy A.M."/>
            <person name="Ponting C.P."/>
            <person name="Pop M."/>
            <person name="Porcelli D."/>
            <person name="Powell J.R."/>
            <person name="Prohaska S."/>
            <person name="Pruitt K."/>
            <person name="Puig M."/>
            <person name="Quesneville H."/>
            <person name="Ram K.R."/>
            <person name="Rand D."/>
            <person name="Rasmussen M.D."/>
            <person name="Reed L.K."/>
            <person name="Reenan R."/>
            <person name="Reily A."/>
            <person name="Remington K.A."/>
            <person name="Rieger T.T."/>
            <person name="Ritchie M.G."/>
            <person name="Robin C."/>
            <person name="Rogers Y.H."/>
            <person name="Rohde C."/>
            <person name="Rozas J."/>
            <person name="Rubenfield M.J."/>
            <person name="Ruiz A."/>
            <person name="Russo S."/>
            <person name="Salzberg S.L."/>
            <person name="Sanchez-Gracia A."/>
            <person name="Saranga D.J."/>
            <person name="Sato H."/>
            <person name="Schaeffer S.W."/>
            <person name="Schatz M.C."/>
            <person name="Schlenke T."/>
            <person name="Schwartz R."/>
            <person name="Segarra C."/>
            <person name="Singh R.S."/>
            <person name="Sirot L."/>
            <person name="Sirota M."/>
            <person name="Sisneros N.B."/>
            <person name="Smith C.D."/>
            <person name="Smith T.F."/>
            <person name="Spieth J."/>
            <person name="Stage D.E."/>
            <person name="Stark A."/>
            <person name="Stephan W."/>
            <person name="Strausberg R.L."/>
            <person name="Strempel S."/>
            <person name="Sturgill D."/>
            <person name="Sutton G."/>
            <person name="Sutton G.G."/>
            <person name="Tao W."/>
            <person name="Teichmann S."/>
            <person name="Tobari Y.N."/>
            <person name="Tomimura Y."/>
            <person name="Tsolas J.M."/>
            <person name="Valente V.L."/>
            <person name="Venter E."/>
            <person name="Venter J.C."/>
            <person name="Vicario S."/>
            <person name="Vieira F.G."/>
            <person name="Vilella A.J."/>
            <person name="Villasante A."/>
            <person name="Walenz B."/>
            <person name="Wang J."/>
            <person name="Wasserman M."/>
            <person name="Watts T."/>
            <person name="Wilson D."/>
            <person name="Wilson R.K."/>
            <person name="Wing R.A."/>
            <person name="Wolfner M.F."/>
            <person name="Wong A."/>
            <person name="Wong G.K."/>
            <person name="Wu C.I."/>
            <person name="Wu G."/>
            <person name="Yamamoto D."/>
            <person name="Yang H.P."/>
            <person name="Yang S.P."/>
            <person name="Yorke J.A."/>
            <person name="Yoshida K."/>
            <person name="Zdobnov E."/>
            <person name="Zhang P."/>
            <person name="Zhang Y."/>
            <person name="Zimin A.V."/>
            <person name="Baldwin J."/>
            <person name="Abdouelleil A."/>
            <person name="Abdulkadir J."/>
            <person name="Abebe A."/>
            <person name="Abera B."/>
            <person name="Abreu J."/>
            <person name="Acer S.C."/>
            <person name="Aftuck L."/>
            <person name="Alexander A."/>
            <person name="An P."/>
            <person name="Anderson E."/>
            <person name="Anderson S."/>
            <person name="Arachi H."/>
            <person name="Azer M."/>
            <person name="Bachantsang P."/>
            <person name="Barry A."/>
            <person name="Bayul T."/>
            <person name="Berlin A."/>
            <person name="Bessette D."/>
            <person name="Bloom T."/>
            <person name="Blye J."/>
            <person name="Boguslavskiy L."/>
            <person name="Bonnet C."/>
            <person name="Boukhgalter B."/>
            <person name="Bourzgui I."/>
            <person name="Brown A."/>
            <person name="Cahill P."/>
            <person name="Channer S."/>
            <person name="Cheshatsang Y."/>
            <person name="Chuda L."/>
            <person name="Citroen M."/>
            <person name="Collymore A."/>
            <person name="Cooke P."/>
            <person name="Costello M."/>
            <person name="D'Aco K."/>
            <person name="Daza R."/>
            <person name="De Haan G."/>
            <person name="DeGray S."/>
            <person name="DeMaso C."/>
            <person name="Dhargay N."/>
            <person name="Dooley K."/>
            <person name="Dooley E."/>
            <person name="Doricent M."/>
            <person name="Dorje P."/>
            <person name="Dorjee K."/>
            <person name="Dupes A."/>
            <person name="Elong R."/>
            <person name="Falk J."/>
            <person name="Farina A."/>
            <person name="Faro S."/>
            <person name="Ferguson D."/>
            <person name="Fisher S."/>
            <person name="Foley C.D."/>
            <person name="Franke A."/>
            <person name="Friedrich D."/>
            <person name="Gadbois L."/>
            <person name="Gearin G."/>
            <person name="Gearin C.R."/>
            <person name="Giannoukos G."/>
            <person name="Goode T."/>
            <person name="Graham J."/>
            <person name="Grandbois E."/>
            <person name="Grewal S."/>
            <person name="Gyaltsen K."/>
            <person name="Hafez N."/>
            <person name="Hagos B."/>
            <person name="Hall J."/>
            <person name="Henson C."/>
            <person name="Hollinger A."/>
            <person name="Honan T."/>
            <person name="Huard M.D."/>
            <person name="Hughes L."/>
            <person name="Hurhula B."/>
            <person name="Husby M.E."/>
            <person name="Kamat A."/>
            <person name="Kanga B."/>
            <person name="Kashin S."/>
            <person name="Khazanovich D."/>
            <person name="Kisner P."/>
            <person name="Lance K."/>
            <person name="Lara M."/>
            <person name="Lee W."/>
            <person name="Lennon N."/>
            <person name="Letendre F."/>
            <person name="LeVine R."/>
            <person name="Lipovsky A."/>
            <person name="Liu X."/>
            <person name="Liu J."/>
            <person name="Liu S."/>
            <person name="Lokyitsang T."/>
            <person name="Lokyitsang Y."/>
            <person name="Lubonja R."/>
            <person name="Lui A."/>
            <person name="MacDonald P."/>
            <person name="Magnisalis V."/>
            <person name="Maru K."/>
            <person name="Matthews C."/>
            <person name="McCusker W."/>
            <person name="McDonough S."/>
            <person name="Mehta T."/>
            <person name="Meldrim J."/>
            <person name="Meneus L."/>
            <person name="Mihai O."/>
            <person name="Mihalev A."/>
            <person name="Mihova T."/>
            <person name="Mittelman R."/>
            <person name="Mlenga V."/>
            <person name="Montmayeur A."/>
            <person name="Mulrain L."/>
            <person name="Navidi A."/>
            <person name="Naylor J."/>
            <person name="Negash T."/>
            <person name="Nguyen T."/>
            <person name="Nguyen N."/>
            <person name="Nicol R."/>
            <person name="Norbu C."/>
            <person name="Norbu N."/>
            <person name="Novod N."/>
            <person name="O'Neill B."/>
            <person name="Osman S."/>
            <person name="Markiewicz E."/>
            <person name="Oyono O.L."/>
            <person name="Patti C."/>
            <person name="Phunkhang P."/>
            <person name="Pierre F."/>
            <person name="Priest M."/>
            <person name="Raghuraman S."/>
            <person name="Rege F."/>
            <person name="Reyes R."/>
            <person name="Rise C."/>
            <person name="Rogov P."/>
            <person name="Ross K."/>
            <person name="Ryan E."/>
            <person name="Settipalli S."/>
            <person name="Shea T."/>
            <person name="Sherpa N."/>
            <person name="Shi L."/>
            <person name="Shih D."/>
            <person name="Sparrow T."/>
            <person name="Spaulding J."/>
            <person name="Stalker J."/>
            <person name="Stange-Thomann N."/>
            <person name="Stavropoulos S."/>
            <person name="Stone C."/>
            <person name="Strader C."/>
            <person name="Tesfaye S."/>
            <person name="Thomson T."/>
            <person name="Thoulutsang Y."/>
            <person name="Thoulutsang D."/>
            <person name="Topham K."/>
            <person name="Topping I."/>
            <person name="Tsamla T."/>
            <person name="Vassiliev H."/>
            <person name="Vo A."/>
            <person name="Wangchuk T."/>
            <person name="Wangdi T."/>
            <person name="Weiand M."/>
            <person name="Wilkinson J."/>
            <person name="Wilson A."/>
            <person name="Yadav S."/>
            <person name="Young G."/>
            <person name="Yu Q."/>
            <person name="Zembek L."/>
            <person name="Zhong D."/>
            <person name="Zimmer A."/>
            <person name="Zwirko Z."/>
            <person name="Jaffe D.B."/>
            <person name="Alvarez P."/>
            <person name="Brockman W."/>
            <person name="Butler J."/>
            <person name="Chin C."/>
            <person name="Gnerre S."/>
            <person name="Grabherr M."/>
            <person name="Kleber M."/>
            <person name="Mauceli E."/>
            <person name="MacCallum I."/>
        </authorList>
    </citation>
    <scope>NUCLEOTIDE SEQUENCE [LARGE SCALE GENOMIC DNA]</scope>
    <source>
        <strain evidence="11">Tucson 15010-1051.87</strain>
    </source>
</reference>
<evidence type="ECO:0000256" key="7">
    <source>
        <dbReference type="ARBA" id="ARBA00080257"/>
    </source>
</evidence>
<dbReference type="Proteomes" id="UP000008792">
    <property type="component" value="Unassembled WGS sequence"/>
</dbReference>
<dbReference type="AlphaFoldDB" id="B4LVB6"/>
<dbReference type="SMR" id="B4LVB6"/>
<proteinExistence type="inferred from homology"/>
<keyword evidence="2" id="KW-0597">Phosphoprotein</keyword>
<feature type="active site" evidence="8">
    <location>
        <position position="319"/>
    </location>
</feature>
<keyword evidence="11" id="KW-1185">Reference proteome</keyword>
<dbReference type="SUPFAM" id="SSF55120">
    <property type="entry name" value="Pseudouridine synthase"/>
    <property type="match status" value="1"/>
</dbReference>
<gene>
    <name evidence="10" type="primary">Dvir\GJ14588</name>
    <name evidence="10" type="ORF">Dvir_GJ14588</name>
</gene>
<evidence type="ECO:0000256" key="2">
    <source>
        <dbReference type="ARBA" id="ARBA00022553"/>
    </source>
</evidence>
<dbReference type="OrthoDB" id="424794at2759"/>
<keyword evidence="4 10" id="KW-0413">Isomerase</keyword>
<comment type="function">
    <text evidence="5">Pseudouridine synthase that catalyzes pseudouridylation of mRNAs.</text>
</comment>
<dbReference type="KEGG" id="dvi:6627815"/>
<dbReference type="Gene3D" id="3.30.2350.10">
    <property type="entry name" value="Pseudouridine synthase"/>
    <property type="match status" value="1"/>
</dbReference>
<evidence type="ECO:0000256" key="3">
    <source>
        <dbReference type="ARBA" id="ARBA00022664"/>
    </source>
</evidence>
<evidence type="ECO:0000256" key="5">
    <source>
        <dbReference type="ARBA" id="ARBA00057241"/>
    </source>
</evidence>
<dbReference type="Pfam" id="PF00849">
    <property type="entry name" value="PseudoU_synth_2"/>
    <property type="match status" value="1"/>
</dbReference>
<dbReference type="GO" id="GO:0009982">
    <property type="term" value="F:pseudouridine synthase activity"/>
    <property type="evidence" value="ECO:0007669"/>
    <property type="project" value="InterPro"/>
</dbReference>
<dbReference type="PANTHER" id="PTHR21600">
    <property type="entry name" value="MITOCHONDRIAL RNA PSEUDOURIDINE SYNTHASE"/>
    <property type="match status" value="1"/>
</dbReference>
<dbReference type="STRING" id="7244.B4LVB6"/>
<dbReference type="FunCoup" id="B4LVB6">
    <property type="interactions" value="1555"/>
</dbReference>
<dbReference type="NCBIfam" id="TIGR00005">
    <property type="entry name" value="rluA_subfam"/>
    <property type="match status" value="1"/>
</dbReference>
<evidence type="ECO:0000256" key="6">
    <source>
        <dbReference type="ARBA" id="ARBA00072682"/>
    </source>
</evidence>
<organism evidence="10 11">
    <name type="scientific">Drosophila virilis</name>
    <name type="common">Fruit fly</name>
    <dbReference type="NCBI Taxonomy" id="7244"/>
    <lineage>
        <taxon>Eukaryota</taxon>
        <taxon>Metazoa</taxon>
        <taxon>Ecdysozoa</taxon>
        <taxon>Arthropoda</taxon>
        <taxon>Hexapoda</taxon>
        <taxon>Insecta</taxon>
        <taxon>Pterygota</taxon>
        <taxon>Neoptera</taxon>
        <taxon>Endopterygota</taxon>
        <taxon>Diptera</taxon>
        <taxon>Brachycera</taxon>
        <taxon>Muscomorpha</taxon>
        <taxon>Ephydroidea</taxon>
        <taxon>Drosophilidae</taxon>
        <taxon>Drosophila</taxon>
    </lineage>
</organism>